<comment type="caution">
    <text evidence="4">The sequence shown here is derived from an EMBL/GenBank/DDBJ whole genome shotgun (WGS) entry which is preliminary data.</text>
</comment>
<protein>
    <recommendedName>
        <fullName evidence="3">PhyR sigma2 domain-containing protein</fullName>
    </recommendedName>
</protein>
<feature type="region of interest" description="Disordered" evidence="1">
    <location>
        <begin position="63"/>
        <end position="100"/>
    </location>
</feature>
<reference evidence="5" key="1">
    <citation type="journal article" date="2019" name="Int. J. Syst. Evol. Microbiol.">
        <title>The Global Catalogue of Microorganisms (GCM) 10K type strain sequencing project: providing services to taxonomists for standard genome sequencing and annotation.</title>
        <authorList>
            <consortium name="The Broad Institute Genomics Platform"/>
            <consortium name="The Broad Institute Genome Sequencing Center for Infectious Disease"/>
            <person name="Wu L."/>
            <person name="Ma J."/>
        </authorList>
    </citation>
    <scope>NUCLEOTIDE SEQUENCE [LARGE SCALE GENOMIC DNA]</scope>
    <source>
        <strain evidence="5">DT72</strain>
    </source>
</reference>
<evidence type="ECO:0000256" key="2">
    <source>
        <dbReference type="SAM" id="Phobius"/>
    </source>
</evidence>
<keyword evidence="2" id="KW-1133">Transmembrane helix</keyword>
<dbReference type="Gene3D" id="1.10.1740.10">
    <property type="match status" value="1"/>
</dbReference>
<organism evidence="4 5">
    <name type="scientific">Rhodococcus gannanensis</name>
    <dbReference type="NCBI Taxonomy" id="1960308"/>
    <lineage>
        <taxon>Bacteria</taxon>
        <taxon>Bacillati</taxon>
        <taxon>Actinomycetota</taxon>
        <taxon>Actinomycetes</taxon>
        <taxon>Mycobacteriales</taxon>
        <taxon>Nocardiaceae</taxon>
        <taxon>Rhodococcus</taxon>
    </lineage>
</organism>
<accession>A0ABW4P2P8</accession>
<gene>
    <name evidence="4" type="ORF">ACFSJG_09125</name>
</gene>
<sequence length="260" mass="27607">MRVLYEQHAAELWRYAMQLTGDRVRAESVVEGTLTRAVERPRLLEQSEGAVRAKLFGTARDLAGRGAEHDAENGTDGEIPLSVPLRDDAAGDPPPTLLPRLLDRTDTRRRRIRTALAVVVVAAAAALVAFAITLIPVTPAGPSPDMPQGPSAPVTDQPMQPVVQYPITGEVSVVDEGGSARIDVVAHYQPPPGGGYGTEQATYALVVTDHTGTPSTVASWTAAAGETVTPSGSTDLPMLWVERVDIRSVTTDQVLLTATF</sequence>
<keyword evidence="5" id="KW-1185">Reference proteome</keyword>
<evidence type="ECO:0000313" key="5">
    <source>
        <dbReference type="Proteomes" id="UP001597286"/>
    </source>
</evidence>
<dbReference type="Proteomes" id="UP001597286">
    <property type="component" value="Unassembled WGS sequence"/>
</dbReference>
<feature type="transmembrane region" description="Helical" evidence="2">
    <location>
        <begin position="114"/>
        <end position="137"/>
    </location>
</feature>
<evidence type="ECO:0000256" key="1">
    <source>
        <dbReference type="SAM" id="MobiDB-lite"/>
    </source>
</evidence>
<feature type="compositionally biased region" description="Basic and acidic residues" evidence="1">
    <location>
        <begin position="63"/>
        <end position="72"/>
    </location>
</feature>
<evidence type="ECO:0000313" key="4">
    <source>
        <dbReference type="EMBL" id="MFD1812371.1"/>
    </source>
</evidence>
<dbReference type="InterPro" id="IPR053866">
    <property type="entry name" value="PhyR_sigma2"/>
</dbReference>
<dbReference type="EMBL" id="JBHUFB010000009">
    <property type="protein sequence ID" value="MFD1812371.1"/>
    <property type="molecule type" value="Genomic_DNA"/>
</dbReference>
<dbReference type="RefSeq" id="WP_378484876.1">
    <property type="nucleotide sequence ID" value="NZ_JBHUFB010000009.1"/>
</dbReference>
<keyword evidence="2" id="KW-0472">Membrane</keyword>
<proteinExistence type="predicted"/>
<evidence type="ECO:0000259" key="3">
    <source>
        <dbReference type="Pfam" id="PF22029"/>
    </source>
</evidence>
<feature type="domain" description="PhyR sigma2" evidence="3">
    <location>
        <begin position="9"/>
        <end position="57"/>
    </location>
</feature>
<dbReference type="Pfam" id="PF22029">
    <property type="entry name" value="PhyR_sigma2"/>
    <property type="match status" value="1"/>
</dbReference>
<keyword evidence="2" id="KW-0812">Transmembrane</keyword>
<name>A0ABW4P2P8_9NOCA</name>